<proteinExistence type="predicted"/>
<protein>
    <submittedName>
        <fullName evidence="1">Uncharacterized protein</fullName>
    </submittedName>
</protein>
<name>A0ACB8TNB8_9APHY</name>
<gene>
    <name evidence="1" type="ORF">BDY19DRAFT_977892</name>
</gene>
<keyword evidence="2" id="KW-1185">Reference proteome</keyword>
<evidence type="ECO:0000313" key="1">
    <source>
        <dbReference type="EMBL" id="KAI0083511.1"/>
    </source>
</evidence>
<organism evidence="1 2">
    <name type="scientific">Irpex rosettiformis</name>
    <dbReference type="NCBI Taxonomy" id="378272"/>
    <lineage>
        <taxon>Eukaryota</taxon>
        <taxon>Fungi</taxon>
        <taxon>Dikarya</taxon>
        <taxon>Basidiomycota</taxon>
        <taxon>Agaricomycotina</taxon>
        <taxon>Agaricomycetes</taxon>
        <taxon>Polyporales</taxon>
        <taxon>Irpicaceae</taxon>
        <taxon>Irpex</taxon>
    </lineage>
</organism>
<evidence type="ECO:0000313" key="2">
    <source>
        <dbReference type="Proteomes" id="UP001055072"/>
    </source>
</evidence>
<dbReference type="EMBL" id="MU274962">
    <property type="protein sequence ID" value="KAI0083511.1"/>
    <property type="molecule type" value="Genomic_DNA"/>
</dbReference>
<comment type="caution">
    <text evidence="1">The sequence shown here is derived from an EMBL/GenBank/DDBJ whole genome shotgun (WGS) entry which is preliminary data.</text>
</comment>
<reference evidence="1" key="1">
    <citation type="journal article" date="2021" name="Environ. Microbiol.">
        <title>Gene family expansions and transcriptome signatures uncover fungal adaptations to wood decay.</title>
        <authorList>
            <person name="Hage H."/>
            <person name="Miyauchi S."/>
            <person name="Viragh M."/>
            <person name="Drula E."/>
            <person name="Min B."/>
            <person name="Chaduli D."/>
            <person name="Navarro D."/>
            <person name="Favel A."/>
            <person name="Norest M."/>
            <person name="Lesage-Meessen L."/>
            <person name="Balint B."/>
            <person name="Merenyi Z."/>
            <person name="de Eugenio L."/>
            <person name="Morin E."/>
            <person name="Martinez A.T."/>
            <person name="Baldrian P."/>
            <person name="Stursova M."/>
            <person name="Martinez M.J."/>
            <person name="Novotny C."/>
            <person name="Magnuson J.K."/>
            <person name="Spatafora J.W."/>
            <person name="Maurice S."/>
            <person name="Pangilinan J."/>
            <person name="Andreopoulos W."/>
            <person name="LaButti K."/>
            <person name="Hundley H."/>
            <person name="Na H."/>
            <person name="Kuo A."/>
            <person name="Barry K."/>
            <person name="Lipzen A."/>
            <person name="Henrissat B."/>
            <person name="Riley R."/>
            <person name="Ahrendt S."/>
            <person name="Nagy L.G."/>
            <person name="Grigoriev I.V."/>
            <person name="Martin F."/>
            <person name="Rosso M.N."/>
        </authorList>
    </citation>
    <scope>NUCLEOTIDE SEQUENCE</scope>
    <source>
        <strain evidence="1">CBS 384.51</strain>
    </source>
</reference>
<sequence>MLLWSATCRSTFTVSARPSILLVVAWSKMVHYACSDLITARPWVGFQYRSTKNVIPSCRP</sequence>
<dbReference type="Proteomes" id="UP001055072">
    <property type="component" value="Unassembled WGS sequence"/>
</dbReference>
<accession>A0ACB8TNB8</accession>